<evidence type="ECO:0000313" key="8">
    <source>
        <dbReference type="Proteomes" id="UP000324285"/>
    </source>
</evidence>
<dbReference type="Pfam" id="PF00392">
    <property type="entry name" value="GntR"/>
    <property type="match status" value="1"/>
</dbReference>
<dbReference type="PANTHER" id="PTHR46577">
    <property type="entry name" value="HTH-TYPE TRANSCRIPTIONAL REGULATORY PROTEIN GABR"/>
    <property type="match status" value="1"/>
</dbReference>
<dbReference type="InterPro" id="IPR015424">
    <property type="entry name" value="PyrdxlP-dep_Trfase"/>
</dbReference>
<dbReference type="InterPro" id="IPR000524">
    <property type="entry name" value="Tscrpt_reg_HTH_GntR"/>
</dbReference>
<dbReference type="KEGG" id="hbh:E4T21_16260"/>
<feature type="domain" description="HTH gntR-type" evidence="6">
    <location>
        <begin position="13"/>
        <end position="81"/>
    </location>
</feature>
<dbReference type="SUPFAM" id="SSF53383">
    <property type="entry name" value="PLP-dependent transferases"/>
    <property type="match status" value="1"/>
</dbReference>
<keyword evidence="2" id="KW-0663">Pyridoxal phosphate</keyword>
<dbReference type="Proteomes" id="UP000324285">
    <property type="component" value="Chromosome"/>
</dbReference>
<accession>A0A5C1NKK7</accession>
<organism evidence="7 8">
    <name type="scientific">Halomonas binhaiensis</name>
    <dbReference type="NCBI Taxonomy" id="2562282"/>
    <lineage>
        <taxon>Bacteria</taxon>
        <taxon>Pseudomonadati</taxon>
        <taxon>Pseudomonadota</taxon>
        <taxon>Gammaproteobacteria</taxon>
        <taxon>Oceanospirillales</taxon>
        <taxon>Halomonadaceae</taxon>
        <taxon>Halomonas</taxon>
    </lineage>
</organism>
<dbReference type="Pfam" id="PF00155">
    <property type="entry name" value="Aminotran_1_2"/>
    <property type="match status" value="1"/>
</dbReference>
<dbReference type="InterPro" id="IPR004839">
    <property type="entry name" value="Aminotransferase_I/II_large"/>
</dbReference>
<keyword evidence="5" id="KW-0804">Transcription</keyword>
<keyword evidence="3" id="KW-0805">Transcription regulation</keyword>
<gene>
    <name evidence="7" type="ORF">E4T21_16260</name>
</gene>
<reference evidence="7" key="1">
    <citation type="submission" date="2021-02" db="EMBL/GenBank/DDBJ databases">
        <title>Strain Y2R2, a novel species of the genus Halomonas.</title>
        <authorList>
            <person name="Huang H."/>
        </authorList>
    </citation>
    <scope>NUCLEOTIDE SEQUENCE</scope>
    <source>
        <strain evidence="7">Y2R2</strain>
    </source>
</reference>
<name>A0A5C1NKK7_9GAMM</name>
<dbReference type="OrthoDB" id="9808770at2"/>
<dbReference type="Gene3D" id="1.10.10.10">
    <property type="entry name" value="Winged helix-like DNA-binding domain superfamily/Winged helix DNA-binding domain"/>
    <property type="match status" value="1"/>
</dbReference>
<evidence type="ECO:0000256" key="4">
    <source>
        <dbReference type="ARBA" id="ARBA00023125"/>
    </source>
</evidence>
<protein>
    <submittedName>
        <fullName evidence="7">PLP-dependent aminotransferase family protein</fullName>
    </submittedName>
</protein>
<evidence type="ECO:0000256" key="3">
    <source>
        <dbReference type="ARBA" id="ARBA00023015"/>
    </source>
</evidence>
<keyword evidence="7" id="KW-0808">Transferase</keyword>
<dbReference type="InterPro" id="IPR036390">
    <property type="entry name" value="WH_DNA-bd_sf"/>
</dbReference>
<dbReference type="SUPFAM" id="SSF46785">
    <property type="entry name" value="Winged helix' DNA-binding domain"/>
    <property type="match status" value="1"/>
</dbReference>
<keyword evidence="7" id="KW-0032">Aminotransferase</keyword>
<keyword evidence="8" id="KW-1185">Reference proteome</keyword>
<dbReference type="SMART" id="SM00345">
    <property type="entry name" value="HTH_GNTR"/>
    <property type="match status" value="1"/>
</dbReference>
<evidence type="ECO:0000256" key="5">
    <source>
        <dbReference type="ARBA" id="ARBA00023163"/>
    </source>
</evidence>
<dbReference type="RefSeq" id="WP_149286049.1">
    <property type="nucleotide sequence ID" value="NZ_CP038437.2"/>
</dbReference>
<dbReference type="CDD" id="cd07377">
    <property type="entry name" value="WHTH_GntR"/>
    <property type="match status" value="1"/>
</dbReference>
<dbReference type="Gene3D" id="3.40.640.10">
    <property type="entry name" value="Type I PLP-dependent aspartate aminotransferase-like (Major domain)"/>
    <property type="match status" value="1"/>
</dbReference>
<proteinExistence type="inferred from homology"/>
<evidence type="ECO:0000313" key="7">
    <source>
        <dbReference type="EMBL" id="QEM82927.1"/>
    </source>
</evidence>
<dbReference type="PANTHER" id="PTHR46577:SF1">
    <property type="entry name" value="HTH-TYPE TRANSCRIPTIONAL REGULATORY PROTEIN GABR"/>
    <property type="match status" value="1"/>
</dbReference>
<dbReference type="CDD" id="cd00609">
    <property type="entry name" value="AAT_like"/>
    <property type="match status" value="1"/>
</dbReference>
<dbReference type="InterPro" id="IPR051446">
    <property type="entry name" value="HTH_trans_reg/aminotransferase"/>
</dbReference>
<evidence type="ECO:0000256" key="1">
    <source>
        <dbReference type="ARBA" id="ARBA00005384"/>
    </source>
</evidence>
<sequence>MTDVSPPDRTLDTPLYLQLYQRFQEAIRTGRLKPGDRVPAIRNLASELNLARGTVETAYQLLISEGYLEPRGPAGTVVSPRLDAANILIHHSRSTTVPSAQASQETRPGSTILPFQLGLPALDAFPHALWRRLTTRRLRELRADDLNYPDPLGYRPLREHLSAYLGISRGIHCAPEQLFITAGYKGALSMICHCLMEHDDQVWFEDPGYHLARRQLEHAGARLIPVPVDEHGLDVDHGQHCAPQARFAVVTPSHQSPLGNALSLPRRLELLNWAARAESWIIEDDYDSEYHYEGHPLPALKSLDQQQRVLYIGSFSKVLFPGLRLGYLVVPESLVETFQLACHTTFGGSPWLSQAIVSDLMHEGHFSRHLKKMRSLYAQRRAVTAEALRECFGERLEIKLKAGGMHLLAELPLATDDAAIAARVQAGGLAVQPLSHWCIDAQCSPGLLLGFTNVASREEAGQLARKLATLV</sequence>
<dbReference type="InterPro" id="IPR015421">
    <property type="entry name" value="PyrdxlP-dep_Trfase_major"/>
</dbReference>
<dbReference type="GO" id="GO:0008483">
    <property type="term" value="F:transaminase activity"/>
    <property type="evidence" value="ECO:0007669"/>
    <property type="project" value="UniProtKB-KW"/>
</dbReference>
<evidence type="ECO:0000256" key="2">
    <source>
        <dbReference type="ARBA" id="ARBA00022898"/>
    </source>
</evidence>
<dbReference type="AlphaFoldDB" id="A0A5C1NKK7"/>
<dbReference type="GO" id="GO:0003677">
    <property type="term" value="F:DNA binding"/>
    <property type="evidence" value="ECO:0007669"/>
    <property type="project" value="UniProtKB-KW"/>
</dbReference>
<dbReference type="InterPro" id="IPR036388">
    <property type="entry name" value="WH-like_DNA-bd_sf"/>
</dbReference>
<keyword evidence="4" id="KW-0238">DNA-binding</keyword>
<dbReference type="GO" id="GO:0030170">
    <property type="term" value="F:pyridoxal phosphate binding"/>
    <property type="evidence" value="ECO:0007669"/>
    <property type="project" value="InterPro"/>
</dbReference>
<dbReference type="EMBL" id="CP038437">
    <property type="protein sequence ID" value="QEM82927.1"/>
    <property type="molecule type" value="Genomic_DNA"/>
</dbReference>
<evidence type="ECO:0000259" key="6">
    <source>
        <dbReference type="PROSITE" id="PS50949"/>
    </source>
</evidence>
<dbReference type="PROSITE" id="PS50949">
    <property type="entry name" value="HTH_GNTR"/>
    <property type="match status" value="1"/>
</dbReference>
<comment type="similarity">
    <text evidence="1">In the C-terminal section; belongs to the class-I pyridoxal-phosphate-dependent aminotransferase family.</text>
</comment>
<dbReference type="GO" id="GO:0003700">
    <property type="term" value="F:DNA-binding transcription factor activity"/>
    <property type="evidence" value="ECO:0007669"/>
    <property type="project" value="InterPro"/>
</dbReference>